<name>A0A4R3YZQ9_9GAMM</name>
<dbReference type="OrthoDB" id="9790023at2"/>
<evidence type="ECO:0000313" key="2">
    <source>
        <dbReference type="Proteomes" id="UP000295645"/>
    </source>
</evidence>
<dbReference type="InterPro" id="IPR024078">
    <property type="entry name" value="LmbE-like_dom_sf"/>
</dbReference>
<dbReference type="PANTHER" id="PTHR12993:SF29">
    <property type="entry name" value="BLR3841 PROTEIN"/>
    <property type="match status" value="1"/>
</dbReference>
<dbReference type="Pfam" id="PF02585">
    <property type="entry name" value="PIG-L"/>
    <property type="match status" value="1"/>
</dbReference>
<keyword evidence="2" id="KW-1185">Reference proteome</keyword>
<dbReference type="GO" id="GO:0016811">
    <property type="term" value="F:hydrolase activity, acting on carbon-nitrogen (but not peptide) bonds, in linear amides"/>
    <property type="evidence" value="ECO:0007669"/>
    <property type="project" value="TreeGrafter"/>
</dbReference>
<dbReference type="PANTHER" id="PTHR12993">
    <property type="entry name" value="N-ACETYLGLUCOSAMINYL-PHOSPHATIDYLINOSITOL DE-N-ACETYLASE-RELATED"/>
    <property type="match status" value="1"/>
</dbReference>
<dbReference type="Proteomes" id="UP000295645">
    <property type="component" value="Unassembled WGS sequence"/>
</dbReference>
<dbReference type="AlphaFoldDB" id="A0A4R3YZQ9"/>
<sequence>MTTGFVLDASTRLLVVSPHPDDESLATGGLIQRVLAAGGRVDVLLLTDGDDNPWPQRWLERRIVIDNEARKRWGTRRRGEVASALARLGVAADRLHALGWHDMAVTTELRRRHGKAIETIGAVLNSVSPTLVVMPALGDRHPDHSAAHVLSRLALARSGLPAEVLTYLVHGKKTEADKIALPVDPAIQAVKREAVLAHGTQVALSRGRMLGIADRPECFGGIAAAGTERRLALPWRPAPWLQKRLRLVAADDRGVMDMAWNDAPLEREGQDWVLLLRDAPGPSFVKMTADLDTLWIFDRWGWVAA</sequence>
<dbReference type="RefSeq" id="WP_132141476.1">
    <property type="nucleotide sequence ID" value="NZ_SMCS01000001.1"/>
</dbReference>
<protein>
    <submittedName>
        <fullName evidence="1">LmbE family N-acetylglucosaminyl deacetylase</fullName>
    </submittedName>
</protein>
<dbReference type="Gene3D" id="3.40.50.10320">
    <property type="entry name" value="LmbE-like"/>
    <property type="match status" value="1"/>
</dbReference>
<reference evidence="1 2" key="1">
    <citation type="submission" date="2019-03" db="EMBL/GenBank/DDBJ databases">
        <title>Above-ground endophytic microbial communities from plants in different locations in the United States.</title>
        <authorList>
            <person name="Frank C."/>
        </authorList>
    </citation>
    <scope>NUCLEOTIDE SEQUENCE [LARGE SCALE GENOMIC DNA]</scope>
    <source>
        <strain evidence="1 2">LP_13_YM</strain>
    </source>
</reference>
<accession>A0A4R3YZQ9</accession>
<organism evidence="1 2">
    <name type="scientific">Luteibacter rhizovicinus</name>
    <dbReference type="NCBI Taxonomy" id="242606"/>
    <lineage>
        <taxon>Bacteria</taxon>
        <taxon>Pseudomonadati</taxon>
        <taxon>Pseudomonadota</taxon>
        <taxon>Gammaproteobacteria</taxon>
        <taxon>Lysobacterales</taxon>
        <taxon>Rhodanobacteraceae</taxon>
        <taxon>Luteibacter</taxon>
    </lineage>
</organism>
<dbReference type="SUPFAM" id="SSF102588">
    <property type="entry name" value="LmbE-like"/>
    <property type="match status" value="1"/>
</dbReference>
<gene>
    <name evidence="1" type="ORF">EC912_101419</name>
</gene>
<evidence type="ECO:0000313" key="1">
    <source>
        <dbReference type="EMBL" id="TCV97408.1"/>
    </source>
</evidence>
<dbReference type="InterPro" id="IPR003737">
    <property type="entry name" value="GlcNAc_PI_deacetylase-related"/>
</dbReference>
<comment type="caution">
    <text evidence="1">The sequence shown here is derived from an EMBL/GenBank/DDBJ whole genome shotgun (WGS) entry which is preliminary data.</text>
</comment>
<dbReference type="EMBL" id="SMCS01000001">
    <property type="protein sequence ID" value="TCV97408.1"/>
    <property type="molecule type" value="Genomic_DNA"/>
</dbReference>
<proteinExistence type="predicted"/>